<feature type="non-terminal residue" evidence="3">
    <location>
        <position position="1"/>
    </location>
</feature>
<evidence type="ECO:0000313" key="2">
    <source>
        <dbReference type="Proteomes" id="UP000829999"/>
    </source>
</evidence>
<dbReference type="Pfam" id="PF25298">
    <property type="entry name" value="Baculo_FP_2nd"/>
    <property type="match status" value="1"/>
</dbReference>
<feature type="domain" description="FP protein C-terminal" evidence="1">
    <location>
        <begin position="158"/>
        <end position="208"/>
    </location>
</feature>
<evidence type="ECO:0000313" key="3">
    <source>
        <dbReference type="RefSeq" id="XP_050549771.1"/>
    </source>
</evidence>
<gene>
    <name evidence="3" type="primary">LOC126910702</name>
</gene>
<dbReference type="InterPro" id="IPR057251">
    <property type="entry name" value="FP_C"/>
</dbReference>
<keyword evidence="2" id="KW-1185">Reference proteome</keyword>
<accession>A0A9R0DMY1</accession>
<name>A0A9R0DMY1_SPOFR</name>
<reference evidence="3" key="1">
    <citation type="submission" date="2025-08" db="UniProtKB">
        <authorList>
            <consortium name="RefSeq"/>
        </authorList>
    </citation>
    <scope>IDENTIFICATION</scope>
    <source>
        <tissue evidence="3">Whole larval tissue</tissue>
    </source>
</reference>
<dbReference type="RefSeq" id="XP_050549771.1">
    <property type="nucleotide sequence ID" value="XM_050693814.1"/>
</dbReference>
<evidence type="ECO:0000259" key="1">
    <source>
        <dbReference type="Pfam" id="PF25298"/>
    </source>
</evidence>
<protein>
    <submittedName>
        <fullName evidence="3">Uncharacterized protein LOC126910702</fullName>
    </submittedName>
</protein>
<dbReference type="GeneID" id="126910702"/>
<dbReference type="Proteomes" id="UP000829999">
    <property type="component" value="Chromosome 5"/>
</dbReference>
<sequence>QKKLLSDKYDTLPTEHEKSKIKIKTLEKTVEHISNKCTFLEKCNGALEQRVHDFEQSTRKHNIEIVGIEQLPGENVKEVVTKIGNMINVSSDDIDFVRRNQPRKQGVKTSSIIVGFKFSGTESRDAWLAQRRKLADVTSDKITGGTNNNKIYINEDLTKATRTLLRKTKKELNNKYKYIWVSKGKMLVKKSEDENSIWVRSDGDVNDLLKT</sequence>
<organism evidence="2 3">
    <name type="scientific">Spodoptera frugiperda</name>
    <name type="common">Fall armyworm</name>
    <dbReference type="NCBI Taxonomy" id="7108"/>
    <lineage>
        <taxon>Eukaryota</taxon>
        <taxon>Metazoa</taxon>
        <taxon>Ecdysozoa</taxon>
        <taxon>Arthropoda</taxon>
        <taxon>Hexapoda</taxon>
        <taxon>Insecta</taxon>
        <taxon>Pterygota</taxon>
        <taxon>Neoptera</taxon>
        <taxon>Endopterygota</taxon>
        <taxon>Lepidoptera</taxon>
        <taxon>Glossata</taxon>
        <taxon>Ditrysia</taxon>
        <taxon>Noctuoidea</taxon>
        <taxon>Noctuidae</taxon>
        <taxon>Amphipyrinae</taxon>
        <taxon>Spodoptera</taxon>
    </lineage>
</organism>
<dbReference type="AlphaFoldDB" id="A0A9R0DMY1"/>
<proteinExistence type="predicted"/>